<sequence>MLRIAVRVFYALAYSYTIHAHNIVRLADQRFAKFILRHNGKVPAKQPYFIFSSDSLEVCFDRCVAETPCKSINYNDVIKECQHVDYDINDGRDYVIKPGFRHYDTGITSVTRILDVNRNYCITSTGSDPCNFGTPTFVYLYYKPISNPSCTGIEAYFDFDRAAGTLIHLCSGLAVMWDPNKHLALRPLADWTGDYIKKTSWRWRLNSFGYLDNAHQAIYPYGGFSDGSYARMTGYADTSNQNCRMVLDRVAQHPVLFQKMNGSFHGGGFSKFESEFRKKFKNGFHYSTRQSDFWIYPKMGHLYAVRMQALFAPDVTGVYSFWLRGDGWAVLNIGADETPSSRQQIAKLMHHNNQYTLAASGTKFMEH</sequence>
<accession>A0A7M5X5U8</accession>
<dbReference type="CDD" id="cd01099">
    <property type="entry name" value="PAN_AP_HGF"/>
    <property type="match status" value="1"/>
</dbReference>
<proteinExistence type="predicted"/>
<organism evidence="2 3">
    <name type="scientific">Clytia hemisphaerica</name>
    <dbReference type="NCBI Taxonomy" id="252671"/>
    <lineage>
        <taxon>Eukaryota</taxon>
        <taxon>Metazoa</taxon>
        <taxon>Cnidaria</taxon>
        <taxon>Hydrozoa</taxon>
        <taxon>Hydroidolina</taxon>
        <taxon>Leptothecata</taxon>
        <taxon>Obeliida</taxon>
        <taxon>Clytiidae</taxon>
        <taxon>Clytia</taxon>
    </lineage>
</organism>
<reference evidence="2" key="1">
    <citation type="submission" date="2021-01" db="UniProtKB">
        <authorList>
            <consortium name="EnsemblMetazoa"/>
        </authorList>
    </citation>
    <scope>IDENTIFICATION</scope>
</reference>
<evidence type="ECO:0000313" key="3">
    <source>
        <dbReference type="Proteomes" id="UP000594262"/>
    </source>
</evidence>
<name>A0A7M5X5U8_9CNID</name>
<dbReference type="Pfam" id="PF00024">
    <property type="entry name" value="PAN_1"/>
    <property type="match status" value="1"/>
</dbReference>
<dbReference type="Proteomes" id="UP000594262">
    <property type="component" value="Unplaced"/>
</dbReference>
<evidence type="ECO:0000259" key="1">
    <source>
        <dbReference type="Pfam" id="PF00024"/>
    </source>
</evidence>
<dbReference type="SUPFAM" id="SSF57414">
    <property type="entry name" value="Hairpin loop containing domain-like"/>
    <property type="match status" value="1"/>
</dbReference>
<keyword evidence="3" id="KW-1185">Reference proteome</keyword>
<evidence type="ECO:0000313" key="2">
    <source>
        <dbReference type="EnsemblMetazoa" id="CLYHEMP017681.1"/>
    </source>
</evidence>
<dbReference type="InterPro" id="IPR003609">
    <property type="entry name" value="Pan_app"/>
</dbReference>
<dbReference type="EnsemblMetazoa" id="CLYHEMT017681.1">
    <property type="protein sequence ID" value="CLYHEMP017681.1"/>
    <property type="gene ID" value="CLYHEMG017681"/>
</dbReference>
<dbReference type="OrthoDB" id="6038519at2759"/>
<protein>
    <recommendedName>
        <fullName evidence="1">Apple domain-containing protein</fullName>
    </recommendedName>
</protein>
<feature type="domain" description="Apple" evidence="1">
    <location>
        <begin position="52"/>
        <end position="98"/>
    </location>
</feature>
<dbReference type="AlphaFoldDB" id="A0A7M5X5U8"/>